<proteinExistence type="inferred from homology"/>
<accession>A0AAD5RT95</accession>
<evidence type="ECO:0000256" key="1">
    <source>
        <dbReference type="ARBA" id="ARBA00006066"/>
    </source>
</evidence>
<dbReference type="Proteomes" id="UP001201980">
    <property type="component" value="Unassembled WGS sequence"/>
</dbReference>
<dbReference type="InterPro" id="IPR003737">
    <property type="entry name" value="GlcNAc_PI_deacetylase-related"/>
</dbReference>
<dbReference type="EC" id="3.5.1.89" evidence="2"/>
<gene>
    <name evidence="3" type="ORF">MKZ38_000294</name>
</gene>
<protein>
    <recommendedName>
        <fullName evidence="2">N-acetylglucosaminylphosphatidylinositol deacetylase</fullName>
        <ecNumber evidence="2">3.5.1.89</ecNumber>
    </recommendedName>
</protein>
<evidence type="ECO:0000256" key="2">
    <source>
        <dbReference type="ARBA" id="ARBA00012176"/>
    </source>
</evidence>
<dbReference type="EMBL" id="JAKWBI020000107">
    <property type="protein sequence ID" value="KAJ2902627.1"/>
    <property type="molecule type" value="Genomic_DNA"/>
</dbReference>
<reference evidence="3" key="1">
    <citation type="submission" date="2022-07" db="EMBL/GenBank/DDBJ databases">
        <title>Draft genome sequence of Zalerion maritima ATCC 34329, a (micro)plastics degrading marine fungus.</title>
        <authorList>
            <person name="Paco A."/>
            <person name="Goncalves M.F.M."/>
            <person name="Rocha-Santos T.A.P."/>
            <person name="Alves A."/>
        </authorList>
    </citation>
    <scope>NUCLEOTIDE SEQUENCE</scope>
    <source>
        <strain evidence="3">ATCC 34329</strain>
    </source>
</reference>
<dbReference type="InterPro" id="IPR024078">
    <property type="entry name" value="LmbE-like_dom_sf"/>
</dbReference>
<evidence type="ECO:0000313" key="3">
    <source>
        <dbReference type="EMBL" id="KAJ2902627.1"/>
    </source>
</evidence>
<organism evidence="3 4">
    <name type="scientific">Zalerion maritima</name>
    <dbReference type="NCBI Taxonomy" id="339359"/>
    <lineage>
        <taxon>Eukaryota</taxon>
        <taxon>Fungi</taxon>
        <taxon>Dikarya</taxon>
        <taxon>Ascomycota</taxon>
        <taxon>Pezizomycotina</taxon>
        <taxon>Sordariomycetes</taxon>
        <taxon>Lulworthiomycetidae</taxon>
        <taxon>Lulworthiales</taxon>
        <taxon>Lulworthiaceae</taxon>
        <taxon>Zalerion</taxon>
    </lineage>
</organism>
<dbReference type="Gene3D" id="3.40.50.10320">
    <property type="entry name" value="LmbE-like"/>
    <property type="match status" value="1"/>
</dbReference>
<dbReference type="Pfam" id="PF02585">
    <property type="entry name" value="PIG-L"/>
    <property type="match status" value="1"/>
</dbReference>
<sequence>MALQTLAICFLIPPLIYIYTMSVISTRFPMLRNKKICLLIAHPDDEAMFFSPTLLALTEPSTGNHVKILCLSSGDAEGLGETRKRELVKSGMKLGLRREEDIYVHEDKSKFPDSMTTPWSGSDVSALLDSAFAPSSASRSSDSPPAVNIDVLVSFDPTGVSGHINHRSLYHGACQWLSSLQRTGHSSPVALYTLGSVNIVRKYSMFFDIVATLVEFGFQCGWSREVNRVNTSKNKGSSVRGEAVSGRREFPERLVLASGLGPGGWGKAWKAMTEAHKSQMLWFRYGWIILSRYMVVNDLALVSPSRAARAGPVCGGGRKEAVFELTTKVVEGEKDQ</sequence>
<comment type="similarity">
    <text evidence="1">Belongs to the PIGL family.</text>
</comment>
<dbReference type="PANTHER" id="PTHR12993">
    <property type="entry name" value="N-ACETYLGLUCOSAMINYL-PHOSPHATIDYLINOSITOL DE-N-ACETYLASE-RELATED"/>
    <property type="match status" value="1"/>
</dbReference>
<dbReference type="SUPFAM" id="SSF102588">
    <property type="entry name" value="LmbE-like"/>
    <property type="match status" value="1"/>
</dbReference>
<dbReference type="AlphaFoldDB" id="A0AAD5RT95"/>
<dbReference type="GO" id="GO:0000225">
    <property type="term" value="F:N-acetylglucosaminylphosphatidylinositol deacetylase activity"/>
    <property type="evidence" value="ECO:0007669"/>
    <property type="project" value="UniProtKB-EC"/>
</dbReference>
<dbReference type="PANTHER" id="PTHR12993:SF11">
    <property type="entry name" value="N-ACETYLGLUCOSAMINYL-PHOSPHATIDYLINOSITOL DE-N-ACETYLASE"/>
    <property type="match status" value="1"/>
</dbReference>
<dbReference type="GO" id="GO:0005783">
    <property type="term" value="C:endoplasmic reticulum"/>
    <property type="evidence" value="ECO:0007669"/>
    <property type="project" value="TreeGrafter"/>
</dbReference>
<name>A0AAD5RT95_9PEZI</name>
<keyword evidence="4" id="KW-1185">Reference proteome</keyword>
<evidence type="ECO:0000313" key="4">
    <source>
        <dbReference type="Proteomes" id="UP001201980"/>
    </source>
</evidence>
<comment type="caution">
    <text evidence="3">The sequence shown here is derived from an EMBL/GenBank/DDBJ whole genome shotgun (WGS) entry which is preliminary data.</text>
</comment>